<dbReference type="Gene3D" id="3.40.190.290">
    <property type="match status" value="1"/>
</dbReference>
<dbReference type="CDD" id="cd08419">
    <property type="entry name" value="PBP2_CbbR_RubisCO_like"/>
    <property type="match status" value="1"/>
</dbReference>
<keyword evidence="7" id="KW-1185">Reference proteome</keyword>
<reference evidence="6 7" key="1">
    <citation type="submission" date="2016-10" db="EMBL/GenBank/DDBJ databases">
        <authorList>
            <person name="de Groot N.N."/>
        </authorList>
    </citation>
    <scope>NUCLEOTIDE SEQUENCE [LARGE SCALE GENOMIC DNA]</scope>
    <source>
        <strain evidence="6 7">HLD2</strain>
    </source>
</reference>
<dbReference type="Gene3D" id="1.10.10.10">
    <property type="entry name" value="Winged helix-like DNA-binding domain superfamily/Winged helix DNA-binding domain"/>
    <property type="match status" value="1"/>
</dbReference>
<evidence type="ECO:0000256" key="1">
    <source>
        <dbReference type="ARBA" id="ARBA00009437"/>
    </source>
</evidence>
<keyword evidence="3" id="KW-0238">DNA-binding</keyword>
<dbReference type="OrthoDB" id="9771171at2"/>
<protein>
    <submittedName>
        <fullName evidence="6">Transcriptional regulator, LysR family</fullName>
    </submittedName>
</protein>
<keyword evidence="4" id="KW-0804">Transcription</keyword>
<dbReference type="SUPFAM" id="SSF46785">
    <property type="entry name" value="Winged helix' DNA-binding domain"/>
    <property type="match status" value="1"/>
</dbReference>
<evidence type="ECO:0000256" key="4">
    <source>
        <dbReference type="ARBA" id="ARBA00023163"/>
    </source>
</evidence>
<evidence type="ECO:0000313" key="6">
    <source>
        <dbReference type="EMBL" id="SCZ61761.1"/>
    </source>
</evidence>
<dbReference type="AlphaFoldDB" id="A0A1G5QKA9"/>
<dbReference type="SUPFAM" id="SSF53850">
    <property type="entry name" value="Periplasmic binding protein-like II"/>
    <property type="match status" value="1"/>
</dbReference>
<dbReference type="InterPro" id="IPR036388">
    <property type="entry name" value="WH-like_DNA-bd_sf"/>
</dbReference>
<evidence type="ECO:0000259" key="5">
    <source>
        <dbReference type="PROSITE" id="PS50931"/>
    </source>
</evidence>
<dbReference type="GO" id="GO:0000976">
    <property type="term" value="F:transcription cis-regulatory region binding"/>
    <property type="evidence" value="ECO:0007669"/>
    <property type="project" value="TreeGrafter"/>
</dbReference>
<keyword evidence="2" id="KW-0805">Transcription regulation</keyword>
<proteinExistence type="inferred from homology"/>
<dbReference type="InterPro" id="IPR000847">
    <property type="entry name" value="LysR_HTH_N"/>
</dbReference>
<dbReference type="RefSeq" id="WP_092996764.1">
    <property type="nucleotide sequence ID" value="NZ_FMWD01000006.1"/>
</dbReference>
<comment type="similarity">
    <text evidence="1">Belongs to the LysR transcriptional regulatory family.</text>
</comment>
<dbReference type="GO" id="GO:0003700">
    <property type="term" value="F:DNA-binding transcription factor activity"/>
    <property type="evidence" value="ECO:0007669"/>
    <property type="project" value="InterPro"/>
</dbReference>
<dbReference type="PROSITE" id="PS50931">
    <property type="entry name" value="HTH_LYSR"/>
    <property type="match status" value="1"/>
</dbReference>
<dbReference type="EMBL" id="FMWD01000006">
    <property type="protein sequence ID" value="SCZ61761.1"/>
    <property type="molecule type" value="Genomic_DNA"/>
</dbReference>
<dbReference type="Proteomes" id="UP000199648">
    <property type="component" value="Unassembled WGS sequence"/>
</dbReference>
<sequence length="321" mass="36305">MNITLRQLKVFAAVARNLSFTRAAEELCLTQPAVSMQVKQLETQLEVALFEQLGKKIYLTEAGQEVYQYSRLITQQLDELQTVLQNLRGVGHGRLRIAVASTANYFVPTLLGTFCRRFPDVTVSLDVTNREELLTQLADNEVDLVIMGQPPAEMDLEASAIMENPLVIVAPPDHPLAQQQRIPLARLEKEIFLVREPGSGTRIAMERFFNEYNVRIATGMEVGSNEAIKQSVQAGLGLGLLSRDTVQMELELDRLVILDVQEFPILRHWYVVYRRGKRLSSVSESFKTFLLTEAAHLLGRQRSDVEFPPANTRQSRARRRA</sequence>
<dbReference type="Pfam" id="PF00126">
    <property type="entry name" value="HTH_1"/>
    <property type="match status" value="1"/>
</dbReference>
<feature type="domain" description="HTH lysR-type" evidence="5">
    <location>
        <begin position="3"/>
        <end position="60"/>
    </location>
</feature>
<dbReference type="Pfam" id="PF03466">
    <property type="entry name" value="LysR_substrate"/>
    <property type="match status" value="1"/>
</dbReference>
<dbReference type="InterPro" id="IPR036390">
    <property type="entry name" value="WH_DNA-bd_sf"/>
</dbReference>
<name>A0A1G5QKA9_9GAMM</name>
<dbReference type="FunFam" id="1.10.10.10:FF:000001">
    <property type="entry name" value="LysR family transcriptional regulator"/>
    <property type="match status" value="1"/>
</dbReference>
<dbReference type="STRING" id="415747.SAMN03097708_02197"/>
<organism evidence="6 7">
    <name type="scientific">Thiohalomonas denitrificans</name>
    <dbReference type="NCBI Taxonomy" id="415747"/>
    <lineage>
        <taxon>Bacteria</taxon>
        <taxon>Pseudomonadati</taxon>
        <taxon>Pseudomonadota</taxon>
        <taxon>Gammaproteobacteria</taxon>
        <taxon>Thiohalomonadales</taxon>
        <taxon>Thiohalomonadaceae</taxon>
        <taxon>Thiohalomonas</taxon>
    </lineage>
</organism>
<gene>
    <name evidence="6" type="ORF">SAMN03097708_02197</name>
</gene>
<accession>A0A1G5QKA9</accession>
<dbReference type="InterPro" id="IPR005119">
    <property type="entry name" value="LysR_subst-bd"/>
</dbReference>
<dbReference type="PRINTS" id="PR00039">
    <property type="entry name" value="HTHLYSR"/>
</dbReference>
<evidence type="ECO:0000256" key="2">
    <source>
        <dbReference type="ARBA" id="ARBA00023015"/>
    </source>
</evidence>
<dbReference type="PANTHER" id="PTHR30126:SF5">
    <property type="entry name" value="HTH-TYPE TRANSCRIPTIONAL ACTIVATOR CMPR"/>
    <property type="match status" value="1"/>
</dbReference>
<dbReference type="PANTHER" id="PTHR30126">
    <property type="entry name" value="HTH-TYPE TRANSCRIPTIONAL REGULATOR"/>
    <property type="match status" value="1"/>
</dbReference>
<evidence type="ECO:0000256" key="3">
    <source>
        <dbReference type="ARBA" id="ARBA00023125"/>
    </source>
</evidence>
<evidence type="ECO:0000313" key="7">
    <source>
        <dbReference type="Proteomes" id="UP000199648"/>
    </source>
</evidence>